<feature type="region of interest" description="Disordered" evidence="1">
    <location>
        <begin position="218"/>
        <end position="277"/>
    </location>
</feature>
<keyword evidence="5" id="KW-1185">Reference proteome</keyword>
<dbReference type="KEGG" id="pswu:SY83_03015"/>
<dbReference type="InterPro" id="IPR016035">
    <property type="entry name" value="Acyl_Trfase/lysoPLipase"/>
</dbReference>
<reference evidence="4 5" key="1">
    <citation type="submission" date="2015-01" db="EMBL/GenBank/DDBJ databases">
        <title>Paenibacillus swuensis/DY6/whole genome sequencing.</title>
        <authorList>
            <person name="Kim M.K."/>
            <person name="Srinivasan S."/>
            <person name="Lee J.-J."/>
        </authorList>
    </citation>
    <scope>NUCLEOTIDE SEQUENCE [LARGE SCALE GENOMIC DNA]</scope>
    <source>
        <strain evidence="4 5">DY6</strain>
    </source>
</reference>
<protein>
    <recommendedName>
        <fullName evidence="3">DUF3376 domain-containing protein</fullName>
    </recommendedName>
</protein>
<feature type="compositionally biased region" description="Basic and acidic residues" evidence="1">
    <location>
        <begin position="225"/>
        <end position="236"/>
    </location>
</feature>
<dbReference type="Gene3D" id="3.40.1090.10">
    <property type="entry name" value="Cytosolic phospholipase A2 catalytic domain"/>
    <property type="match status" value="1"/>
</dbReference>
<dbReference type="InterPro" id="IPR024282">
    <property type="entry name" value="DUF3376"/>
</dbReference>
<evidence type="ECO:0000259" key="3">
    <source>
        <dbReference type="Pfam" id="PF11856"/>
    </source>
</evidence>
<dbReference type="Proteomes" id="UP000076927">
    <property type="component" value="Chromosome"/>
</dbReference>
<keyword evidence="2" id="KW-1133">Transmembrane helix</keyword>
<feature type="transmembrane region" description="Helical" evidence="2">
    <location>
        <begin position="933"/>
        <end position="953"/>
    </location>
</feature>
<keyword evidence="2" id="KW-0472">Membrane</keyword>
<keyword evidence="2" id="KW-0812">Transmembrane</keyword>
<feature type="compositionally biased region" description="Gly residues" evidence="1">
    <location>
        <begin position="251"/>
        <end position="261"/>
    </location>
</feature>
<sequence length="957" mass="105114">MTGSKNLAQGELDEAVANVPPREIRIGLVLYGGVSLAVYMNGVVQELLALVRARRGAEADQETADAGCAYGELLDRLGSEVIIDIVAGNSAGGINGVLLAKALATGTDLKSVKPLWRDVADLKYLLDLRGGEQDALLNGEYMYQKLLGCFEELSRQAELEPGLTAERRKQIAMLDLFVAASDIRGRRWSWTDGKGQEIEGLRHGVTLHRKYRTLYGGDDSGDADCESRNGIDRDVVSEDCGGGDGEQDSGGDAGSGSGGDVGRNKDQEGKRLGYGRTRGYMHNDFQGAAQDDLLARMARATSAMPGAFPGQAFTMEEVYGAKNTYDQRDTVYLHDGLLTDNRPFRPVLETVMGRAADRQVDRWLLYVDPTPVDTHLSMTMDAYRAKPNVMEAALSYFGVPRYQSIYEQLKAIEAYQCDVDTLGGVLDLLEGKNALTRREVDEGKGTMSGNDDGDGAGGKGTISGNDVSSGAEGTSAKSKTSIGVEALTALPGYLPYCRLRIERLEQDLLGGARAYFGKHGDFREAADREGAPLAALRAALWRMRADAGTLVAGMAMPDVEFYARFFLYHVKKINRALDDPGNAAAAQRKRLLARKTALWGAVDSLRQQAWLWWHLERELAALQRRLALAPPGSALAAQTRAAIDRLQAELPRHRPLIEALDRLYRGDDPRQAAEQVMHFVEHAVHHCLLNLEHPALILEAVAPQTRDPDAGPAPHVHGAEFTERLQSALLEFLAVDLFLYPLTYNAVGELNPTALVRISAGDAATLGLSGSDKLVGEDLQAFAGFLSPRWRANDLMWGRLDTADILLNYMDRTFQQRLNPDDSDTGAKLADWNAFLLRTRLNHFVTIIKEEIPYVDPKLAELFHSILEAFPGLSDDEERLHELRVFFAERYKVGRETWLHLPLSVTAGNAMDMLHNASAALKGHFRKAPIPLILLWIAGIGIDLVRLLIRIILPRKK</sequence>
<dbReference type="Pfam" id="PF11856">
    <property type="entry name" value="DUF3376"/>
    <property type="match status" value="1"/>
</dbReference>
<name>A0A172TEM6_9BACL</name>
<gene>
    <name evidence="4" type="ORF">SY83_03015</name>
</gene>
<accession>A0A172TEM6</accession>
<dbReference type="STRING" id="1178515.SY83_03015"/>
<feature type="region of interest" description="Disordered" evidence="1">
    <location>
        <begin position="439"/>
        <end position="475"/>
    </location>
</feature>
<evidence type="ECO:0000313" key="5">
    <source>
        <dbReference type="Proteomes" id="UP000076927"/>
    </source>
</evidence>
<proteinExistence type="predicted"/>
<feature type="compositionally biased region" description="Basic and acidic residues" evidence="1">
    <location>
        <begin position="262"/>
        <end position="271"/>
    </location>
</feature>
<dbReference type="AlphaFoldDB" id="A0A172TEM6"/>
<feature type="domain" description="DUF3376" evidence="3">
    <location>
        <begin position="733"/>
        <end position="843"/>
    </location>
</feature>
<dbReference type="EMBL" id="CP011388">
    <property type="protein sequence ID" value="ANE45460.1"/>
    <property type="molecule type" value="Genomic_DNA"/>
</dbReference>
<dbReference type="PATRIC" id="fig|1178515.4.peg.590"/>
<organism evidence="4 5">
    <name type="scientific">Paenibacillus swuensis</name>
    <dbReference type="NCBI Taxonomy" id="1178515"/>
    <lineage>
        <taxon>Bacteria</taxon>
        <taxon>Bacillati</taxon>
        <taxon>Bacillota</taxon>
        <taxon>Bacilli</taxon>
        <taxon>Bacillales</taxon>
        <taxon>Paenibacillaceae</taxon>
        <taxon>Paenibacillus</taxon>
    </lineage>
</organism>
<dbReference type="RefSeq" id="WP_068604133.1">
    <property type="nucleotide sequence ID" value="NZ_CP011388.1"/>
</dbReference>
<feature type="compositionally biased region" description="Polar residues" evidence="1">
    <location>
        <begin position="465"/>
        <end position="475"/>
    </location>
</feature>
<evidence type="ECO:0000313" key="4">
    <source>
        <dbReference type="EMBL" id="ANE45460.1"/>
    </source>
</evidence>
<dbReference type="SUPFAM" id="SSF52151">
    <property type="entry name" value="FabD/lysophospholipase-like"/>
    <property type="match status" value="1"/>
</dbReference>
<evidence type="ECO:0000256" key="1">
    <source>
        <dbReference type="SAM" id="MobiDB-lite"/>
    </source>
</evidence>
<evidence type="ECO:0000256" key="2">
    <source>
        <dbReference type="SAM" id="Phobius"/>
    </source>
</evidence>